<reference evidence="2" key="1">
    <citation type="submission" date="2022-06" db="EMBL/GenBank/DDBJ databases">
        <authorList>
            <person name="Lu C.-H."/>
        </authorList>
    </citation>
    <scope>NUCLEOTIDE SEQUENCE</scope>
    <source>
        <strain evidence="2">21MJYT02-11</strain>
    </source>
</reference>
<dbReference type="RefSeq" id="WP_252675748.1">
    <property type="nucleotide sequence ID" value="NZ_JAMXHT010000001.1"/>
</dbReference>
<dbReference type="Gene3D" id="3.30.1330.80">
    <property type="entry name" value="Hypothetical protein, similar to alpha- acetolactate decarboxylase, domain 2"/>
    <property type="match status" value="1"/>
</dbReference>
<proteinExistence type="predicted"/>
<gene>
    <name evidence="2" type="ORF">NG900_00825</name>
</gene>
<name>A0ABT1AED4_9RALS</name>
<evidence type="ECO:0000313" key="2">
    <source>
        <dbReference type="EMBL" id="MCO5396731.1"/>
    </source>
</evidence>
<dbReference type="InterPro" id="IPR005175">
    <property type="entry name" value="PPC_dom"/>
</dbReference>
<dbReference type="PROSITE" id="PS51742">
    <property type="entry name" value="PPC"/>
    <property type="match status" value="1"/>
</dbReference>
<accession>A0ABT1AED4</accession>
<evidence type="ECO:0000259" key="1">
    <source>
        <dbReference type="PROSITE" id="PS51742"/>
    </source>
</evidence>
<protein>
    <recommendedName>
        <fullName evidence="1">PPC domain-containing protein</fullName>
    </recommendedName>
</protein>
<sequence length="289" mass="31280">MRHIEHPGMVAVQRRCTADCDIRHAQVKLPPGNALLPTLAALLDANHVKSAVARLRGGSFDPFAYCMPALSPTPEHAVYFSERYQPEGTVRLEYASVTVGQRDSSPWLHCHGTWYNESGQRLGGHVLPNDAVISEPIDASIWFLDGASFEVVPSPETGFSLFEPVASSPSPLPKSGPFAMSIRPNEDFCTTIEDECGARGIVRARVHGGVGSLIGATFDDGREVLPFVTEVFVRDGLVTKTEKGDLVANIDVGLVDHLGGLSEGRLRRAANPVLVTFELLVEPIEFARA</sequence>
<reference evidence="2" key="2">
    <citation type="journal article" date="2023" name="Front. Microbiol.">
        <title>Ralstonia chuxiongensis sp. nov., Ralstonia mojiangensis sp. nov., and Ralstonia soli sp. nov., isolated from tobacco fields, are three novel species in the family Burkholderiaceae.</title>
        <authorList>
            <person name="Lu C.H."/>
            <person name="Zhang Y.Y."/>
            <person name="Jiang N."/>
            <person name="Chen W."/>
            <person name="Shao X."/>
            <person name="Zhao Z.M."/>
            <person name="Lu W.L."/>
            <person name="Hu X."/>
            <person name="Xi Y.X."/>
            <person name="Zou S.Y."/>
            <person name="Wei Q.J."/>
            <person name="Lin Z.L."/>
            <person name="Gong L."/>
            <person name="Gai X.T."/>
            <person name="Zhang L.Q."/>
            <person name="Li J.Y."/>
            <person name="Jin Y."/>
            <person name="Xia Z.Y."/>
        </authorList>
    </citation>
    <scope>NUCLEOTIDE SEQUENCE</scope>
    <source>
        <strain evidence="2">21MJYT02-11</strain>
    </source>
</reference>
<evidence type="ECO:0000313" key="3">
    <source>
        <dbReference type="Proteomes" id="UP001162811"/>
    </source>
</evidence>
<dbReference type="EMBL" id="JAMXHT010000001">
    <property type="protein sequence ID" value="MCO5396731.1"/>
    <property type="molecule type" value="Genomic_DNA"/>
</dbReference>
<comment type="caution">
    <text evidence="2">The sequence shown here is derived from an EMBL/GenBank/DDBJ whole genome shotgun (WGS) entry which is preliminary data.</text>
</comment>
<keyword evidence="3" id="KW-1185">Reference proteome</keyword>
<dbReference type="Proteomes" id="UP001162811">
    <property type="component" value="Unassembled WGS sequence"/>
</dbReference>
<dbReference type="SUPFAM" id="SSF117856">
    <property type="entry name" value="AF0104/ALDC/Ptd012-like"/>
    <property type="match status" value="2"/>
</dbReference>
<feature type="domain" description="PPC" evidence="1">
    <location>
        <begin position="18"/>
        <end position="165"/>
    </location>
</feature>
<organism evidence="2 3">
    <name type="scientific">Ralstonia soli</name>
    <dbReference type="NCBI Taxonomy" id="2953896"/>
    <lineage>
        <taxon>Bacteria</taxon>
        <taxon>Pseudomonadati</taxon>
        <taxon>Pseudomonadota</taxon>
        <taxon>Betaproteobacteria</taxon>
        <taxon>Burkholderiales</taxon>
        <taxon>Burkholderiaceae</taxon>
        <taxon>Ralstonia</taxon>
    </lineage>
</organism>